<organism evidence="1 2">
    <name type="scientific">Actinia tenebrosa</name>
    <name type="common">Australian red waratah sea anemone</name>
    <dbReference type="NCBI Taxonomy" id="6105"/>
    <lineage>
        <taxon>Eukaryota</taxon>
        <taxon>Metazoa</taxon>
        <taxon>Cnidaria</taxon>
        <taxon>Anthozoa</taxon>
        <taxon>Hexacorallia</taxon>
        <taxon>Actiniaria</taxon>
        <taxon>Actiniidae</taxon>
        <taxon>Actinia</taxon>
    </lineage>
</organism>
<sequence length="167" mass="19154">MRIRTQTIGKILALLSLLLVIFSLKMLFEGGNLHRPFETTAIQNSKSISEGKVVAVTGQIEKQTPRIEFSYRKSRQFSLETELMSSYTIKTATNTTCLSLGTRFSTYDRCICRKGWLGESCNIPEKTLIDINIYWLTFMLMAEDNDYFSNSRDLFTLLMAEDKHKPS</sequence>
<dbReference type="KEGG" id="aten:116305226"/>
<dbReference type="InParanoid" id="A0A6P8IUI1"/>
<dbReference type="GeneID" id="116305226"/>
<dbReference type="AlphaFoldDB" id="A0A6P8IUI1"/>
<dbReference type="Proteomes" id="UP000515163">
    <property type="component" value="Unplaced"/>
</dbReference>
<name>A0A6P8IUI1_ACTTE</name>
<protein>
    <submittedName>
        <fullName evidence="2">Uncharacterized protein LOC116305226</fullName>
    </submittedName>
</protein>
<keyword evidence="1" id="KW-1185">Reference proteome</keyword>
<proteinExistence type="predicted"/>
<accession>A0A6P8IUI1</accession>
<evidence type="ECO:0000313" key="1">
    <source>
        <dbReference type="Proteomes" id="UP000515163"/>
    </source>
</evidence>
<evidence type="ECO:0000313" key="2">
    <source>
        <dbReference type="RefSeq" id="XP_031570946.1"/>
    </source>
</evidence>
<reference evidence="2" key="1">
    <citation type="submission" date="2025-08" db="UniProtKB">
        <authorList>
            <consortium name="RefSeq"/>
        </authorList>
    </citation>
    <scope>IDENTIFICATION</scope>
    <source>
        <tissue evidence="2">Tentacle</tissue>
    </source>
</reference>
<dbReference type="RefSeq" id="XP_031570946.1">
    <property type="nucleotide sequence ID" value="XM_031715086.1"/>
</dbReference>
<dbReference type="OrthoDB" id="6474464at2759"/>
<gene>
    <name evidence="2" type="primary">LOC116305226</name>
</gene>